<dbReference type="RefSeq" id="WP_211316474.1">
    <property type="nucleotide sequence ID" value="NZ_CP139960.1"/>
</dbReference>
<evidence type="ECO:0000256" key="6">
    <source>
        <dbReference type="ARBA" id="ARBA00022801"/>
    </source>
</evidence>
<dbReference type="SUPFAM" id="SSF53933">
    <property type="entry name" value="Microbial ribonucleases"/>
    <property type="match status" value="1"/>
</dbReference>
<dbReference type="PRINTS" id="PR00117">
    <property type="entry name" value="BARNASE"/>
</dbReference>
<comment type="subcellular location">
    <subcellularLocation>
        <location evidence="1">Secreted</location>
    </subcellularLocation>
</comment>
<evidence type="ECO:0000313" key="7">
    <source>
        <dbReference type="EMBL" id="WQD37475.1"/>
    </source>
</evidence>
<dbReference type="Proteomes" id="UP001325680">
    <property type="component" value="Chromosome"/>
</dbReference>
<organism evidence="7 8">
    <name type="scientific">Niabella yanshanensis</name>
    <dbReference type="NCBI Taxonomy" id="577386"/>
    <lineage>
        <taxon>Bacteria</taxon>
        <taxon>Pseudomonadati</taxon>
        <taxon>Bacteroidota</taxon>
        <taxon>Chitinophagia</taxon>
        <taxon>Chitinophagales</taxon>
        <taxon>Chitinophagaceae</taxon>
        <taxon>Niabella</taxon>
    </lineage>
</organism>
<dbReference type="InterPro" id="IPR000026">
    <property type="entry name" value="N1-like"/>
</dbReference>
<evidence type="ECO:0000256" key="4">
    <source>
        <dbReference type="ARBA" id="ARBA00022525"/>
    </source>
</evidence>
<evidence type="ECO:0000256" key="3">
    <source>
        <dbReference type="ARBA" id="ARBA00022214"/>
    </source>
</evidence>
<protein>
    <recommendedName>
        <fullName evidence="3">Ribonuclease</fullName>
    </recommendedName>
</protein>
<comment type="similarity">
    <text evidence="2">Belongs to the ribonuclease N1/T1 family.</text>
</comment>
<evidence type="ECO:0000256" key="5">
    <source>
        <dbReference type="ARBA" id="ARBA00022722"/>
    </source>
</evidence>
<gene>
    <name evidence="7" type="ORF">U0035_17535</name>
</gene>
<dbReference type="Gene3D" id="3.10.450.30">
    <property type="entry name" value="Microbial ribonucleases"/>
    <property type="match status" value="1"/>
</dbReference>
<sequence>MHNDEQQKNRLYFFSVSSGGRIPFFRDQSPAGGNAVVNDSTVQSIDQLTREDLVVPYVKKHQQLPEYYIRKSEAREKGWEAAAGNLCDVLPGRAIGGDVFSNSEGGLPSAEKRKWFEADLNYKCGRRNADRLLYSSDGLIYVTHDHYKTFQQK</sequence>
<evidence type="ECO:0000256" key="2">
    <source>
        <dbReference type="ARBA" id="ARBA00009006"/>
    </source>
</evidence>
<dbReference type="InterPro" id="IPR016191">
    <property type="entry name" value="Ribonuclease/ribotoxin"/>
</dbReference>
<evidence type="ECO:0000256" key="1">
    <source>
        <dbReference type="ARBA" id="ARBA00004613"/>
    </source>
</evidence>
<proteinExistence type="inferred from homology"/>
<keyword evidence="5" id="KW-0540">Nuclease</keyword>
<reference evidence="7 8" key="1">
    <citation type="submission" date="2023-12" db="EMBL/GenBank/DDBJ databases">
        <title>Genome sequencing and assembly of bacterial species from a model synthetic community.</title>
        <authorList>
            <person name="Hogle S.L."/>
        </authorList>
    </citation>
    <scope>NUCLEOTIDE SEQUENCE [LARGE SCALE GENOMIC DNA]</scope>
    <source>
        <strain evidence="7 8">HAMBI_3031</strain>
    </source>
</reference>
<keyword evidence="4" id="KW-0964">Secreted</keyword>
<dbReference type="Pfam" id="PF00545">
    <property type="entry name" value="Ribonuclease"/>
    <property type="match status" value="1"/>
</dbReference>
<evidence type="ECO:0000313" key="8">
    <source>
        <dbReference type="Proteomes" id="UP001325680"/>
    </source>
</evidence>
<dbReference type="EMBL" id="CP139960">
    <property type="protein sequence ID" value="WQD37475.1"/>
    <property type="molecule type" value="Genomic_DNA"/>
</dbReference>
<keyword evidence="6" id="KW-0378">Hydrolase</keyword>
<keyword evidence="8" id="KW-1185">Reference proteome</keyword>
<dbReference type="InterPro" id="IPR001887">
    <property type="entry name" value="Barnase"/>
</dbReference>
<name>A0ABZ0W2I0_9BACT</name>
<accession>A0ABZ0W2I0</accession>